<dbReference type="Proteomes" id="UP000183400">
    <property type="component" value="Unassembled WGS sequence"/>
</dbReference>
<accession>A0A1H2T0W1</accession>
<feature type="transmembrane region" description="Helical" evidence="2">
    <location>
        <begin position="43"/>
        <end position="65"/>
    </location>
</feature>
<evidence type="ECO:0000256" key="1">
    <source>
        <dbReference type="SAM" id="MobiDB-lite"/>
    </source>
</evidence>
<keyword evidence="2" id="KW-0812">Transmembrane</keyword>
<dbReference type="SUPFAM" id="SSF88713">
    <property type="entry name" value="Glycoside hydrolase/deacetylase"/>
    <property type="match status" value="1"/>
</dbReference>
<dbReference type="STRING" id="985054.SAMN05444358_101659"/>
<dbReference type="InterPro" id="IPR011330">
    <property type="entry name" value="Glyco_hydro/deAcase_b/a-brl"/>
</dbReference>
<dbReference type="AlphaFoldDB" id="A0A1H2T0W1"/>
<dbReference type="InterPro" id="IPR006837">
    <property type="entry name" value="Divergent_DAC"/>
</dbReference>
<keyword evidence="2" id="KW-0472">Membrane</keyword>
<feature type="compositionally biased region" description="Low complexity" evidence="1">
    <location>
        <begin position="173"/>
        <end position="182"/>
    </location>
</feature>
<evidence type="ECO:0000256" key="2">
    <source>
        <dbReference type="SAM" id="Phobius"/>
    </source>
</evidence>
<keyword evidence="2" id="KW-1133">Transmembrane helix</keyword>
<protein>
    <submittedName>
        <fullName evidence="3">Uncharacterized conserved protein YibQ, putative polysaccharide deacetylase 2 family</fullName>
    </submittedName>
</protein>
<sequence length="531" mass="55640">MLRLVRQRQEDIPNLAHVQVSATEDGTRAIEARNNARGEISMGGFYGGLIAGAVSVLALGAILSLSTPLSRKPEVAATAPEVADAPEQVQTAQVGEAGVDADLLELPPAGPESPAQSSDSLDSLADIETDPGAPPAAGQTPTDTEAPVSVSSPAVAVQTDAPTAPPAPPATPETPQQEAEPAILADAPSPSEPVEEPEPQVVEETPEETAPQVAALQPRPELLPDVAPEAPDAETEPERNPIAVEGEENTRPVRQPRVLTLPQIDGDGATSSGTLVGKRVIPLTERDDPIAEEPGLVTTTVSKPIEEHAATFENTESKPLMSIILIDDVGAFGAEALQDFPYPLSFAVSPSDPQAAEKMARHREAGFEVLALIDLHEAASAQDAEVSLSVWLDELPQTVGILEGVESGIQGNRKLADQVAAIAGDTGRGLVTQDNGLNTVQKLAARNGVPSSVVFRDFDGAKQDPKIMRRFLDQAAFRAGQEGAVVMLGRLRPETISALLLWGLEDRGNRVAMAPISAVMMQEVQQDDSGS</sequence>
<keyword evidence="4" id="KW-1185">Reference proteome</keyword>
<evidence type="ECO:0000313" key="3">
    <source>
        <dbReference type="EMBL" id="SDW37482.1"/>
    </source>
</evidence>
<feature type="compositionally biased region" description="Low complexity" evidence="1">
    <location>
        <begin position="135"/>
        <end position="162"/>
    </location>
</feature>
<dbReference type="CDD" id="cd10936">
    <property type="entry name" value="CE4_DAC2"/>
    <property type="match status" value="1"/>
</dbReference>
<dbReference type="Gene3D" id="3.20.20.370">
    <property type="entry name" value="Glycoside hydrolase/deacetylase"/>
    <property type="match status" value="1"/>
</dbReference>
<gene>
    <name evidence="3" type="ORF">SAMN05444358_101659</name>
</gene>
<feature type="compositionally biased region" description="Low complexity" evidence="1">
    <location>
        <begin position="199"/>
        <end position="215"/>
    </location>
</feature>
<dbReference type="GO" id="GO:0005975">
    <property type="term" value="P:carbohydrate metabolic process"/>
    <property type="evidence" value="ECO:0007669"/>
    <property type="project" value="InterPro"/>
</dbReference>
<feature type="region of interest" description="Disordered" evidence="1">
    <location>
        <begin position="103"/>
        <end position="254"/>
    </location>
</feature>
<feature type="compositionally biased region" description="Pro residues" evidence="1">
    <location>
        <begin position="163"/>
        <end position="172"/>
    </location>
</feature>
<reference evidence="4" key="1">
    <citation type="submission" date="2016-10" db="EMBL/GenBank/DDBJ databases">
        <authorList>
            <person name="Varghese N."/>
            <person name="Submissions S."/>
        </authorList>
    </citation>
    <scope>NUCLEOTIDE SEQUENCE [LARGE SCALE GENOMIC DNA]</scope>
    <source>
        <strain evidence="4">DSM 27839</strain>
    </source>
</reference>
<name>A0A1H2T0W1_9RHOB</name>
<proteinExistence type="predicted"/>
<dbReference type="Pfam" id="PF04748">
    <property type="entry name" value="Polysacc_deac_2"/>
    <property type="match status" value="1"/>
</dbReference>
<evidence type="ECO:0000313" key="4">
    <source>
        <dbReference type="Proteomes" id="UP000183400"/>
    </source>
</evidence>
<organism evidence="3 4">
    <name type="scientific">Ruegeria halocynthiae</name>
    <dbReference type="NCBI Taxonomy" id="985054"/>
    <lineage>
        <taxon>Bacteria</taxon>
        <taxon>Pseudomonadati</taxon>
        <taxon>Pseudomonadota</taxon>
        <taxon>Alphaproteobacteria</taxon>
        <taxon>Rhodobacterales</taxon>
        <taxon>Roseobacteraceae</taxon>
        <taxon>Ruegeria</taxon>
    </lineage>
</organism>
<dbReference type="EMBL" id="FNNP01000001">
    <property type="protein sequence ID" value="SDW37482.1"/>
    <property type="molecule type" value="Genomic_DNA"/>
</dbReference>